<proteinExistence type="predicted"/>
<protein>
    <recommendedName>
        <fullName evidence="3">Restriction endonuclease type IV Mrr domain-containing protein</fullName>
    </recommendedName>
</protein>
<evidence type="ECO:0000313" key="2">
    <source>
        <dbReference type="Proteomes" id="UP000661112"/>
    </source>
</evidence>
<dbReference type="Proteomes" id="UP000661112">
    <property type="component" value="Unassembled WGS sequence"/>
</dbReference>
<accession>A0ABR8CXX2</accession>
<name>A0ABR8CXX2_9NOST</name>
<evidence type="ECO:0000313" key="1">
    <source>
        <dbReference type="EMBL" id="MBD2499779.1"/>
    </source>
</evidence>
<dbReference type="RefSeq" id="WP_190467273.1">
    <property type="nucleotide sequence ID" value="NZ_JACJSG010000004.1"/>
</dbReference>
<evidence type="ECO:0008006" key="3">
    <source>
        <dbReference type="Google" id="ProtNLM"/>
    </source>
</evidence>
<reference evidence="1 2" key="1">
    <citation type="journal article" date="2020" name="ISME J.">
        <title>Comparative genomics reveals insights into cyanobacterial evolution and habitat adaptation.</title>
        <authorList>
            <person name="Chen M.Y."/>
            <person name="Teng W.K."/>
            <person name="Zhao L."/>
            <person name="Hu C.X."/>
            <person name="Zhou Y.K."/>
            <person name="Han B.P."/>
            <person name="Song L.R."/>
            <person name="Shu W.S."/>
        </authorList>
    </citation>
    <scope>NUCLEOTIDE SEQUENCE [LARGE SCALE GENOMIC DNA]</scope>
    <source>
        <strain evidence="1 2">FACHB-119</strain>
    </source>
</reference>
<gene>
    <name evidence="1" type="ORF">H6G83_03950</name>
</gene>
<keyword evidence="2" id="KW-1185">Reference proteome</keyword>
<dbReference type="EMBL" id="JACJSG010000004">
    <property type="protein sequence ID" value="MBD2499779.1"/>
    <property type="molecule type" value="Genomic_DNA"/>
</dbReference>
<sequence length="253" mass="28289">MQSQDDLVELIINAMDSLESGNPALNKLASYLHKADAQLCQYLNELNIYIQSDKPTPKQTQDAGKLLEQIVLLSFKGLKGVQTIKSFQSAGPQYDLLVSGDDLYWKGVCKTLYLDWEQRDIVIEAKATNSPLPDKQFARLCSIMEHNLRGAGLGIFVTLNGASGFPKRGSTRQRAVSDCRLRQIIFHARTNKIVVVLDKEDLSELTKNGSLIEILIRKIRDLSELSGLPTTPAEQFQEIDLPAHLKTLYETDT</sequence>
<comment type="caution">
    <text evidence="1">The sequence shown here is derived from an EMBL/GenBank/DDBJ whole genome shotgun (WGS) entry which is preliminary data.</text>
</comment>
<organism evidence="1 2">
    <name type="scientific">Anabaena azotica FACHB-119</name>
    <dbReference type="NCBI Taxonomy" id="947527"/>
    <lineage>
        <taxon>Bacteria</taxon>
        <taxon>Bacillati</taxon>
        <taxon>Cyanobacteriota</taxon>
        <taxon>Cyanophyceae</taxon>
        <taxon>Nostocales</taxon>
        <taxon>Nostocaceae</taxon>
        <taxon>Anabaena</taxon>
        <taxon>Anabaena azotica</taxon>
    </lineage>
</organism>